<organism evidence="1 2">
    <name type="scientific">Rhabditophanes sp. KR3021</name>
    <dbReference type="NCBI Taxonomy" id="114890"/>
    <lineage>
        <taxon>Eukaryota</taxon>
        <taxon>Metazoa</taxon>
        <taxon>Ecdysozoa</taxon>
        <taxon>Nematoda</taxon>
        <taxon>Chromadorea</taxon>
        <taxon>Rhabditida</taxon>
        <taxon>Tylenchina</taxon>
        <taxon>Panagrolaimomorpha</taxon>
        <taxon>Strongyloidoidea</taxon>
        <taxon>Alloionematidae</taxon>
        <taxon>Rhabditophanes</taxon>
    </lineage>
</organism>
<sequence>MVIYLNLLFLLLLFAGHVRTIGDGADTAELKFLLHEIRSSSASKFGIFSDAVIDAGADDMKKATFNDGTEASVNRKVSDDLFENDILLNLDQANDILKEVRGDRKLGKRQAQPGAKYLWKEKTIYYTLANSDGAWRRLIRQALDHLEQETCMRFVEGAVGDHLQYFRGSGCWSNVGRQGGRQQVSIGYGCESKGIVAHETLHALGLWHEQSRYDRDGYVKIDWTKIYRGTQSNFEKRTPLTSDNMDMSYDLGSVMHYGSKAFSTDWVSYSIITKDPAYQQTIGQRTAISYKDARMINQRYCQDKCGAELRCKNNGYTDPNRCSQCRCPSGYSGTLCEQVAPSKQSNCRGGELVAKNTWQTINSPSLYPETDCYWRIKAPANRKIELDISDLSFPCADVCANFLEVKYLDDKSITGARLCCEPPKQSIISEKAGDDIVLHFRGDGIVQSGYLGFTLRYKLITTDGDKNIDLRETFVATTTTTTTQRPTTYARTTKFNGPEWSNWGAWGGCSKLCGGCGTRSRVRACYGGNRRCPGSDESTEPCNTHTCGAPAPRQNVRCTGRLVMPCDLMSQLDFGTTRDRTEDSSFADPSIPMTPKNVKIINQGRRVLRRGKRFVDGDAQLAEPNICSK</sequence>
<evidence type="ECO:0000313" key="2">
    <source>
        <dbReference type="WBParaSite" id="RSKR_0000690100.1"/>
    </source>
</evidence>
<proteinExistence type="predicted"/>
<evidence type="ECO:0000313" key="1">
    <source>
        <dbReference type="Proteomes" id="UP000095286"/>
    </source>
</evidence>
<dbReference type="WBParaSite" id="RSKR_0000690100.1">
    <property type="protein sequence ID" value="RSKR_0000690100.1"/>
    <property type="gene ID" value="RSKR_0000690100"/>
</dbReference>
<dbReference type="Proteomes" id="UP000095286">
    <property type="component" value="Unplaced"/>
</dbReference>
<reference evidence="2" key="1">
    <citation type="submission" date="2016-11" db="UniProtKB">
        <authorList>
            <consortium name="WormBaseParasite"/>
        </authorList>
    </citation>
    <scope>IDENTIFICATION</scope>
    <source>
        <strain evidence="2">KR3021</strain>
    </source>
</reference>
<accession>A0AC35U2X5</accession>
<protein>
    <submittedName>
        <fullName evidence="2">Zinc metalloproteinase</fullName>
    </submittedName>
</protein>
<name>A0AC35U2X5_9BILA</name>